<keyword evidence="2" id="KW-1185">Reference proteome</keyword>
<evidence type="ECO:0000313" key="1">
    <source>
        <dbReference type="EMBL" id="ERN04965.1"/>
    </source>
</evidence>
<name>W1PD37_AMBTC</name>
<sequence length="253" mass="28430">MVNDVVSKEKVKDDLNVVSHCKMPKLMPESISKIAENLKLTKKWVPIGRFPEWTEGFSSYALPQPDRHSRDFSTFHVDSLNANLHEVSDHACPSSQPGGASVHVAFTQSPKVYLHDDLPLESNREIFAVDCMQLHFFHTKKPYFWKSMKKRVFEVIDPLRTIPHLEVSPFLLLGGPHEAAKLGVIVSELMAVDPEESKIAAMAFDMGMDLNVPIGVFFNEMKQIKKARMTVESGAEVARNCEGRSEKTPIKVG</sequence>
<organism evidence="1 2">
    <name type="scientific">Amborella trichopoda</name>
    <dbReference type="NCBI Taxonomy" id="13333"/>
    <lineage>
        <taxon>Eukaryota</taxon>
        <taxon>Viridiplantae</taxon>
        <taxon>Streptophyta</taxon>
        <taxon>Embryophyta</taxon>
        <taxon>Tracheophyta</taxon>
        <taxon>Spermatophyta</taxon>
        <taxon>Magnoliopsida</taxon>
        <taxon>Amborellales</taxon>
        <taxon>Amborellaceae</taxon>
        <taxon>Amborella</taxon>
    </lineage>
</organism>
<accession>W1PD37</accession>
<evidence type="ECO:0000313" key="2">
    <source>
        <dbReference type="Proteomes" id="UP000017836"/>
    </source>
</evidence>
<dbReference type="HOGENOM" id="CLU_1099802_0_0_1"/>
<proteinExistence type="predicted"/>
<dbReference type="Gramene" id="ERN04965">
    <property type="protein sequence ID" value="ERN04965"/>
    <property type="gene ID" value="AMTR_s00080p00161090"/>
</dbReference>
<dbReference type="EMBL" id="KI394095">
    <property type="protein sequence ID" value="ERN04965.1"/>
    <property type="molecule type" value="Genomic_DNA"/>
</dbReference>
<reference evidence="2" key="1">
    <citation type="journal article" date="2013" name="Science">
        <title>The Amborella genome and the evolution of flowering plants.</title>
        <authorList>
            <consortium name="Amborella Genome Project"/>
        </authorList>
    </citation>
    <scope>NUCLEOTIDE SEQUENCE [LARGE SCALE GENOMIC DNA]</scope>
</reference>
<protein>
    <submittedName>
        <fullName evidence="1">Uncharacterized protein</fullName>
    </submittedName>
</protein>
<dbReference type="Proteomes" id="UP000017836">
    <property type="component" value="Unassembled WGS sequence"/>
</dbReference>
<gene>
    <name evidence="1" type="ORF">AMTR_s00080p00161090</name>
</gene>
<dbReference type="AlphaFoldDB" id="W1PD37"/>